<sequence length="97" mass="11650">MSLDLLIPFGILLILVIYLIYTRTKFEKNIVALYEDKFDNWKKNSFVNIEKKSHKELVGLIFRKDDKINIELLDENAQYLIRKGKFEIKNIRDEKDE</sequence>
<dbReference type="Proteomes" id="UP000035514">
    <property type="component" value="Unassembled WGS sequence"/>
</dbReference>
<name>A0A0G9K5Q3_9BACT</name>
<dbReference type="RefSeq" id="WP_046996244.1">
    <property type="nucleotide sequence ID" value="NZ_JAIQ01000055.1"/>
</dbReference>
<keyword evidence="1" id="KW-0472">Membrane</keyword>
<evidence type="ECO:0000313" key="3">
    <source>
        <dbReference type="Proteomes" id="UP000035514"/>
    </source>
</evidence>
<dbReference type="EMBL" id="JAIQ01000055">
    <property type="protein sequence ID" value="KLE01776.1"/>
    <property type="molecule type" value="Genomic_DNA"/>
</dbReference>
<organism evidence="2 3">
    <name type="scientific">Aliarcobacter butzleri L348</name>
    <dbReference type="NCBI Taxonomy" id="1447256"/>
    <lineage>
        <taxon>Bacteria</taxon>
        <taxon>Pseudomonadati</taxon>
        <taxon>Campylobacterota</taxon>
        <taxon>Epsilonproteobacteria</taxon>
        <taxon>Campylobacterales</taxon>
        <taxon>Arcobacteraceae</taxon>
        <taxon>Aliarcobacter</taxon>
    </lineage>
</organism>
<reference evidence="2 3" key="1">
    <citation type="submission" date="2014-01" db="EMBL/GenBank/DDBJ databases">
        <title>Development of a Comparative Genomic Fingerprinting Assay for High Resolution Genotyping of Arcobacter butzleri.</title>
        <authorList>
            <person name="Webb A.L."/>
            <person name="Inglis G.D."/>
            <person name="Kruczkiewicz P."/>
            <person name="Selinger L.B."/>
            <person name="Taboada E.N."/>
        </authorList>
    </citation>
    <scope>NUCLEOTIDE SEQUENCE [LARGE SCALE GENOMIC DNA]</scope>
    <source>
        <strain evidence="2 3">L348</strain>
    </source>
</reference>
<feature type="transmembrane region" description="Helical" evidence="1">
    <location>
        <begin position="6"/>
        <end position="21"/>
    </location>
</feature>
<keyword evidence="1" id="KW-1133">Transmembrane helix</keyword>
<dbReference type="AlphaFoldDB" id="A0A0G9K5Q3"/>
<proteinExistence type="predicted"/>
<dbReference type="PATRIC" id="fig|1447256.3.peg.455"/>
<protein>
    <submittedName>
        <fullName evidence="2">Uncharacterized protein</fullName>
    </submittedName>
</protein>
<comment type="caution">
    <text evidence="2">The sequence shown here is derived from an EMBL/GenBank/DDBJ whole genome shotgun (WGS) entry which is preliminary data.</text>
</comment>
<accession>A0A0G9K5Q3</accession>
<evidence type="ECO:0000313" key="2">
    <source>
        <dbReference type="EMBL" id="KLE01776.1"/>
    </source>
</evidence>
<keyword evidence="1" id="KW-0812">Transmembrane</keyword>
<gene>
    <name evidence="2" type="ORF">AA20_02365</name>
</gene>
<evidence type="ECO:0000256" key="1">
    <source>
        <dbReference type="SAM" id="Phobius"/>
    </source>
</evidence>